<comment type="caution">
    <text evidence="1">The sequence shown here is derived from an EMBL/GenBank/DDBJ whole genome shotgun (WGS) entry which is preliminary data.</text>
</comment>
<accession>A0A813EG29</accession>
<dbReference type="AlphaFoldDB" id="A0A813EG29"/>
<evidence type="ECO:0000313" key="1">
    <source>
        <dbReference type="EMBL" id="CAE8599291.1"/>
    </source>
</evidence>
<reference evidence="1" key="1">
    <citation type="submission" date="2021-02" db="EMBL/GenBank/DDBJ databases">
        <authorList>
            <person name="Dougan E. K."/>
            <person name="Rhodes N."/>
            <person name="Thang M."/>
            <person name="Chan C."/>
        </authorList>
    </citation>
    <scope>NUCLEOTIDE SEQUENCE</scope>
</reference>
<protein>
    <submittedName>
        <fullName evidence="1">Uncharacterized protein</fullName>
    </submittedName>
</protein>
<dbReference type="Proteomes" id="UP000654075">
    <property type="component" value="Unassembled WGS sequence"/>
</dbReference>
<dbReference type="EMBL" id="CAJNNV010010954">
    <property type="protein sequence ID" value="CAE8599291.1"/>
    <property type="molecule type" value="Genomic_DNA"/>
</dbReference>
<gene>
    <name evidence="1" type="ORF">PGLA1383_LOCUS17650</name>
</gene>
<proteinExistence type="predicted"/>
<name>A0A813EG29_POLGL</name>
<organism evidence="1 2">
    <name type="scientific">Polarella glacialis</name>
    <name type="common">Dinoflagellate</name>
    <dbReference type="NCBI Taxonomy" id="89957"/>
    <lineage>
        <taxon>Eukaryota</taxon>
        <taxon>Sar</taxon>
        <taxon>Alveolata</taxon>
        <taxon>Dinophyceae</taxon>
        <taxon>Suessiales</taxon>
        <taxon>Suessiaceae</taxon>
        <taxon>Polarella</taxon>
    </lineage>
</organism>
<evidence type="ECO:0000313" key="2">
    <source>
        <dbReference type="Proteomes" id="UP000654075"/>
    </source>
</evidence>
<sequence>MRAGIVMHVVNIRGTSLAMFSTWSRKLDFKMDSFHLADGLGFPVSFPSSVTSAIASKLRVLRFELTDAISRAIELRIFMASQPFDPLFEPWHWQSQVFVLQQAQEQSLNARVTARTIASALSHLRTQTELCKSSQQKGDDPTAD</sequence>
<keyword evidence="2" id="KW-1185">Reference proteome</keyword>